<accession>A0A6C0LLD1</accession>
<dbReference type="EMBL" id="MN740526">
    <property type="protein sequence ID" value="QHU31347.1"/>
    <property type="molecule type" value="Genomic_DNA"/>
</dbReference>
<proteinExistence type="predicted"/>
<name>A0A6C0LLD1_9ZZZZ</name>
<protein>
    <submittedName>
        <fullName evidence="1">Uncharacterized protein</fullName>
    </submittedName>
</protein>
<sequence length="74" mass="8273">MFAYISKINGNDIKHYTQAIVCLYYNVDDNDDDGGSDDGSDSDAYLFNTQTIAKWMTQTTPSSNDGIPPMFSYN</sequence>
<reference evidence="1" key="1">
    <citation type="journal article" date="2020" name="Nature">
        <title>Giant virus diversity and host interactions through global metagenomics.</title>
        <authorList>
            <person name="Schulz F."/>
            <person name="Roux S."/>
            <person name="Paez-Espino D."/>
            <person name="Jungbluth S."/>
            <person name="Walsh D.A."/>
            <person name="Denef V.J."/>
            <person name="McMahon K.D."/>
            <person name="Konstantinidis K.T."/>
            <person name="Eloe-Fadrosh E.A."/>
            <person name="Kyrpides N.C."/>
            <person name="Woyke T."/>
        </authorList>
    </citation>
    <scope>NUCLEOTIDE SEQUENCE</scope>
    <source>
        <strain evidence="1">GVMAG-M-3300027963-21</strain>
    </source>
</reference>
<organism evidence="1">
    <name type="scientific">viral metagenome</name>
    <dbReference type="NCBI Taxonomy" id="1070528"/>
    <lineage>
        <taxon>unclassified sequences</taxon>
        <taxon>metagenomes</taxon>
        <taxon>organismal metagenomes</taxon>
    </lineage>
</organism>
<evidence type="ECO:0000313" key="1">
    <source>
        <dbReference type="EMBL" id="QHU31347.1"/>
    </source>
</evidence>
<dbReference type="AlphaFoldDB" id="A0A6C0LLD1"/>